<evidence type="ECO:0000313" key="1">
    <source>
        <dbReference type="EMBL" id="MBP2369149.1"/>
    </source>
</evidence>
<keyword evidence="2" id="KW-1185">Reference proteome</keyword>
<proteinExistence type="predicted"/>
<organism evidence="1 2">
    <name type="scientific">Pseudonocardia parietis</name>
    <dbReference type="NCBI Taxonomy" id="570936"/>
    <lineage>
        <taxon>Bacteria</taxon>
        <taxon>Bacillati</taxon>
        <taxon>Actinomycetota</taxon>
        <taxon>Actinomycetes</taxon>
        <taxon>Pseudonocardiales</taxon>
        <taxon>Pseudonocardiaceae</taxon>
        <taxon>Pseudonocardia</taxon>
    </lineage>
</organism>
<dbReference type="EMBL" id="JAGINU010000001">
    <property type="protein sequence ID" value="MBP2369149.1"/>
    <property type="molecule type" value="Genomic_DNA"/>
</dbReference>
<evidence type="ECO:0000313" key="2">
    <source>
        <dbReference type="Proteomes" id="UP001519295"/>
    </source>
</evidence>
<accession>A0ABS4VYX1</accession>
<gene>
    <name evidence="1" type="ORF">JOF36_004845</name>
</gene>
<dbReference type="RefSeq" id="WP_245350960.1">
    <property type="nucleotide sequence ID" value="NZ_JAGINU010000001.1"/>
</dbReference>
<reference evidence="1 2" key="1">
    <citation type="submission" date="2021-03" db="EMBL/GenBank/DDBJ databases">
        <title>Sequencing the genomes of 1000 actinobacteria strains.</title>
        <authorList>
            <person name="Klenk H.-P."/>
        </authorList>
    </citation>
    <scope>NUCLEOTIDE SEQUENCE [LARGE SCALE GENOMIC DNA]</scope>
    <source>
        <strain evidence="1 2">DSM 45256</strain>
    </source>
</reference>
<comment type="caution">
    <text evidence="1">The sequence shown here is derived from an EMBL/GenBank/DDBJ whole genome shotgun (WGS) entry which is preliminary data.</text>
</comment>
<evidence type="ECO:0008006" key="3">
    <source>
        <dbReference type="Google" id="ProtNLM"/>
    </source>
</evidence>
<name>A0ABS4VYX1_9PSEU</name>
<sequence>MTDSAAADTVMDPVLAAITEAVEAGCAGDPGAARTQLAAIWERLGEDGDPFHRCTLAHYAADVQDDPHEELRWDERALAAAGEVTDERARAHHASLHIAGFYPSLHLNLADVHRRLGHDADARRHLELARERIDALADDGYGRMIRSAIERCGQRLERGDRSADS</sequence>
<protein>
    <recommendedName>
        <fullName evidence="3">Tetratricopeptide repeat protein</fullName>
    </recommendedName>
</protein>
<dbReference type="Proteomes" id="UP001519295">
    <property type="component" value="Unassembled WGS sequence"/>
</dbReference>